<keyword evidence="3" id="KW-1185">Reference proteome</keyword>
<dbReference type="SUPFAM" id="SSF50630">
    <property type="entry name" value="Acid proteases"/>
    <property type="match status" value="1"/>
</dbReference>
<dbReference type="CDD" id="cd00303">
    <property type="entry name" value="retropepsin_like"/>
    <property type="match status" value="1"/>
</dbReference>
<sequence>MYRWKCLEKIAGGRHTCNLTCMVDDDEEINQRATAIELQVHQLHDILFHLADNLESSNRTFAVPAKGFESLARLLEQISQAVKEAERNASSSEQAEGDKGREIRLTSEATGVAAVAANVAAGAVGAATEAASSSADHRVAKRAVIAAVWAAGSAYRAAGVARGAAAAAESLPPEALLEYHGEFAEDYVEEFEQWNNFCRLLFRDQELELHTSLYLQLSVLGQRAVTQAASAQWDSILEFLRKIKDLEIGSPPLDTLLKLIQSGNRSLKDLVRQYVLDSLPFRDLAVLQRVSRSDAAVALGLGDDADLRARNLRLRPDLFQGNSETGGGGGPPCSICCSEEDSELVSGKIDQNANDDFLTFPGKFNGKAIKPLIDTGGGCNLIKAEWLRKQNIQVDESSQRFQTLLMADGSTSTKCPCVEVRWSFDGRKKIWTDVEFVVVEGYKYDALIGLPFLKHTETLHNSAGRLVFPEFKGVHAKKDSIPLYNFGVKAST</sequence>
<organism evidence="2 3">
    <name type="scientific">Cladophialophora bantiana (strain ATCC 10958 / CBS 173.52 / CDC B-1940 / NIH 8579)</name>
    <name type="common">Xylohypha bantiana</name>
    <dbReference type="NCBI Taxonomy" id="1442370"/>
    <lineage>
        <taxon>Eukaryota</taxon>
        <taxon>Fungi</taxon>
        <taxon>Dikarya</taxon>
        <taxon>Ascomycota</taxon>
        <taxon>Pezizomycotina</taxon>
        <taxon>Eurotiomycetes</taxon>
        <taxon>Chaetothyriomycetidae</taxon>
        <taxon>Chaetothyriales</taxon>
        <taxon>Herpotrichiellaceae</taxon>
        <taxon>Cladophialophora</taxon>
    </lineage>
</organism>
<dbReference type="RefSeq" id="XP_016620657.1">
    <property type="nucleotide sequence ID" value="XM_016763044.1"/>
</dbReference>
<evidence type="ECO:0000313" key="2">
    <source>
        <dbReference type="EMBL" id="KIW93988.1"/>
    </source>
</evidence>
<dbReference type="InterPro" id="IPR021109">
    <property type="entry name" value="Peptidase_aspartic_dom_sf"/>
</dbReference>
<dbReference type="AlphaFoldDB" id="A0A0D2HL61"/>
<keyword evidence="1" id="KW-0175">Coiled coil</keyword>
<dbReference type="EMBL" id="KN846986">
    <property type="protein sequence ID" value="KIW93988.1"/>
    <property type="molecule type" value="Genomic_DNA"/>
</dbReference>
<dbReference type="Pfam" id="PF13650">
    <property type="entry name" value="Asp_protease_2"/>
    <property type="match status" value="1"/>
</dbReference>
<dbReference type="GeneID" id="27698231"/>
<name>A0A0D2HL61_CLAB1</name>
<dbReference type="OrthoDB" id="5380351at2759"/>
<dbReference type="Gene3D" id="2.40.70.10">
    <property type="entry name" value="Acid Proteases"/>
    <property type="match status" value="1"/>
</dbReference>
<dbReference type="HOGENOM" id="CLU_580016_0_0_1"/>
<dbReference type="VEuPathDB" id="FungiDB:Z519_05303"/>
<reference evidence="2" key="1">
    <citation type="submission" date="2015-01" db="EMBL/GenBank/DDBJ databases">
        <title>The Genome Sequence of Cladophialophora bantiana CBS 173.52.</title>
        <authorList>
            <consortium name="The Broad Institute Genomics Platform"/>
            <person name="Cuomo C."/>
            <person name="de Hoog S."/>
            <person name="Gorbushina A."/>
            <person name="Stielow B."/>
            <person name="Teixiera M."/>
            <person name="Abouelleil A."/>
            <person name="Chapman S.B."/>
            <person name="Priest M."/>
            <person name="Young S.K."/>
            <person name="Wortman J."/>
            <person name="Nusbaum C."/>
            <person name="Birren B."/>
        </authorList>
    </citation>
    <scope>NUCLEOTIDE SEQUENCE [LARGE SCALE GENOMIC DNA]</scope>
    <source>
        <strain evidence="2">CBS 173.52</strain>
    </source>
</reference>
<evidence type="ECO:0000256" key="1">
    <source>
        <dbReference type="SAM" id="Coils"/>
    </source>
</evidence>
<accession>A0A0D2HL61</accession>
<protein>
    <recommendedName>
        <fullName evidence="4">Peptidase A2 domain-containing protein</fullName>
    </recommendedName>
</protein>
<feature type="coiled-coil region" evidence="1">
    <location>
        <begin position="68"/>
        <end position="95"/>
    </location>
</feature>
<gene>
    <name evidence="2" type="ORF">Z519_05303</name>
</gene>
<proteinExistence type="predicted"/>
<evidence type="ECO:0000313" key="3">
    <source>
        <dbReference type="Proteomes" id="UP000053789"/>
    </source>
</evidence>
<dbReference type="Proteomes" id="UP000053789">
    <property type="component" value="Unassembled WGS sequence"/>
</dbReference>
<evidence type="ECO:0008006" key="4">
    <source>
        <dbReference type="Google" id="ProtNLM"/>
    </source>
</evidence>